<proteinExistence type="predicted"/>
<evidence type="ECO:0000313" key="1">
    <source>
        <dbReference type="EMBL" id="CAG7888491.1"/>
    </source>
</evidence>
<dbReference type="AlphaFoldDB" id="A0A8D9LVL8"/>
<organism evidence="1 2">
    <name type="scientific">Brassica campestris</name>
    <name type="common">Field mustard</name>
    <dbReference type="NCBI Taxonomy" id="3711"/>
    <lineage>
        <taxon>Eukaryota</taxon>
        <taxon>Viridiplantae</taxon>
        <taxon>Streptophyta</taxon>
        <taxon>Embryophyta</taxon>
        <taxon>Tracheophyta</taxon>
        <taxon>Spermatophyta</taxon>
        <taxon>Magnoliopsida</taxon>
        <taxon>eudicotyledons</taxon>
        <taxon>Gunneridae</taxon>
        <taxon>Pentapetalae</taxon>
        <taxon>rosids</taxon>
        <taxon>malvids</taxon>
        <taxon>Brassicales</taxon>
        <taxon>Brassicaceae</taxon>
        <taxon>Brassiceae</taxon>
        <taxon>Brassica</taxon>
    </lineage>
</organism>
<gene>
    <name evidence="1" type="ORF">BRAPAZ1V2_A01P25670.2</name>
</gene>
<accession>A0A8D9LVL8</accession>
<sequence>MSSSDTVLAQSGFDAVRCRKICGITLILLDEKVLQRTCFFLLDRYFIEKLMLTMILCRLLTYPHLQGTREARAHKIHWFVSVMNLCRLPYVLCI</sequence>
<dbReference type="EMBL" id="LS974617">
    <property type="protein sequence ID" value="CAG7888491.1"/>
    <property type="molecule type" value="Genomic_DNA"/>
</dbReference>
<dbReference type="Proteomes" id="UP000694005">
    <property type="component" value="Chromosome A01"/>
</dbReference>
<evidence type="ECO:0000313" key="2">
    <source>
        <dbReference type="Proteomes" id="UP000694005"/>
    </source>
</evidence>
<reference evidence="1 2" key="1">
    <citation type="submission" date="2021-07" db="EMBL/GenBank/DDBJ databases">
        <authorList>
            <consortium name="Genoscope - CEA"/>
            <person name="William W."/>
        </authorList>
    </citation>
    <scope>NUCLEOTIDE SEQUENCE [LARGE SCALE GENOMIC DNA]</scope>
</reference>
<dbReference type="Gramene" id="A01p25670.2_BraZ1">
    <property type="protein sequence ID" value="A01p25670.2_BraZ1.CDS"/>
    <property type="gene ID" value="A01g25670.2_BraZ1"/>
</dbReference>
<name>A0A8D9LVL8_BRACM</name>
<protein>
    <submittedName>
        <fullName evidence="1">Uncharacterized protein</fullName>
    </submittedName>
</protein>